<keyword evidence="1" id="KW-0472">Membrane</keyword>
<name>A0ABU3VR68_9EURY</name>
<evidence type="ECO:0000256" key="1">
    <source>
        <dbReference type="SAM" id="Phobius"/>
    </source>
</evidence>
<organism evidence="2 3">
    <name type="scientific">Methanimicrococcus hacksteinii</name>
    <dbReference type="NCBI Taxonomy" id="3028293"/>
    <lineage>
        <taxon>Archaea</taxon>
        <taxon>Methanobacteriati</taxon>
        <taxon>Methanobacteriota</taxon>
        <taxon>Stenosarchaea group</taxon>
        <taxon>Methanomicrobia</taxon>
        <taxon>Methanosarcinales</taxon>
        <taxon>Methanosarcinaceae</taxon>
        <taxon>Methanimicrococcus</taxon>
    </lineage>
</organism>
<accession>A0ABU3VR68</accession>
<proteinExistence type="predicted"/>
<feature type="transmembrane region" description="Helical" evidence="1">
    <location>
        <begin position="39"/>
        <end position="59"/>
    </location>
</feature>
<dbReference type="Proteomes" id="UP001272052">
    <property type="component" value="Unassembled WGS sequence"/>
</dbReference>
<feature type="transmembrane region" description="Helical" evidence="1">
    <location>
        <begin position="12"/>
        <end position="33"/>
    </location>
</feature>
<evidence type="ECO:0000313" key="2">
    <source>
        <dbReference type="EMBL" id="MDV0445886.1"/>
    </source>
</evidence>
<keyword evidence="3" id="KW-1185">Reference proteome</keyword>
<dbReference type="EMBL" id="JAWDKC010000025">
    <property type="protein sequence ID" value="MDV0445886.1"/>
    <property type="molecule type" value="Genomic_DNA"/>
</dbReference>
<protein>
    <submittedName>
        <fullName evidence="2">Uncharacterized protein</fullName>
    </submittedName>
</protein>
<evidence type="ECO:0000313" key="3">
    <source>
        <dbReference type="Proteomes" id="UP001272052"/>
    </source>
</evidence>
<gene>
    <name evidence="2" type="ORF">MmiAt1_14870</name>
</gene>
<keyword evidence="1" id="KW-0812">Transmembrane</keyword>
<comment type="caution">
    <text evidence="2">The sequence shown here is derived from an EMBL/GenBank/DDBJ whole genome shotgun (WGS) entry which is preliminary data.</text>
</comment>
<keyword evidence="1" id="KW-1133">Transmembrane helix</keyword>
<sequence length="136" mass="15781">MKNWSLIFNSEISLFVHCLLLPAFAGVFVTAFVTVLVTVFVTVLPVFLLFSAQFCSAYPSHFYHIRSLRERGHRLPYCFRLPLHLFCQLFCDCRLLSATCRSHLPLAPASRARTARFSKNKFKTNAFFTKRYLNHL</sequence>
<reference evidence="2 3" key="1">
    <citation type="submission" date="2023-06" db="EMBL/GenBank/DDBJ databases">
        <title>Genome sequence of Methanimicrococcus sp. At1.</title>
        <authorList>
            <person name="Protasov E."/>
            <person name="Platt K."/>
            <person name="Poehlein A."/>
            <person name="Daniel R."/>
            <person name="Brune A."/>
        </authorList>
    </citation>
    <scope>NUCLEOTIDE SEQUENCE [LARGE SCALE GENOMIC DNA]</scope>
    <source>
        <strain evidence="2 3">At1</strain>
    </source>
</reference>